<evidence type="ECO:0000313" key="10">
    <source>
        <dbReference type="EMBL" id="NWV58028.1"/>
    </source>
</evidence>
<evidence type="ECO:0000256" key="4">
    <source>
        <dbReference type="PIRSR" id="PIRSR601211-1"/>
    </source>
</evidence>
<comment type="caution">
    <text evidence="10">The sequence shown here is derived from an EMBL/GenBank/DDBJ whole genome shotgun (WGS) entry which is preliminary data.</text>
</comment>
<dbReference type="InterPro" id="IPR036444">
    <property type="entry name" value="PLipase_A2_dom_sf"/>
</dbReference>
<gene>
    <name evidence="10" type="primary">Pla2g2a_0</name>
    <name evidence="10" type="ORF">DAPCHR_R03245</name>
</gene>
<dbReference type="InterPro" id="IPR001211">
    <property type="entry name" value="PLA2"/>
</dbReference>
<dbReference type="EMBL" id="VZRO01008435">
    <property type="protein sequence ID" value="NWV58028.1"/>
    <property type="molecule type" value="Genomic_DNA"/>
</dbReference>
<comment type="similarity">
    <text evidence="7">Belongs to the phospholipase A2 family.</text>
</comment>
<evidence type="ECO:0000256" key="7">
    <source>
        <dbReference type="RuleBase" id="RU003654"/>
    </source>
</evidence>
<feature type="non-terminal residue" evidence="10">
    <location>
        <position position="137"/>
    </location>
</feature>
<dbReference type="InterPro" id="IPR033113">
    <property type="entry name" value="PLA2_histidine"/>
</dbReference>
<feature type="domain" description="Phospholipase A2-like central" evidence="9">
    <location>
        <begin position="21"/>
        <end position="137"/>
    </location>
</feature>
<feature type="binding site" evidence="5">
    <location>
        <position position="51"/>
    </location>
    <ligand>
        <name>Ca(2+)</name>
        <dbReference type="ChEBI" id="CHEBI:29108"/>
    </ligand>
</feature>
<dbReference type="CDD" id="cd00125">
    <property type="entry name" value="PLA2c"/>
    <property type="match status" value="1"/>
</dbReference>
<keyword evidence="2" id="KW-0964">Secreted</keyword>
<feature type="disulfide bond" evidence="6">
    <location>
        <begin position="70"/>
        <end position="110"/>
    </location>
</feature>
<feature type="signal peptide" evidence="8">
    <location>
        <begin position="1"/>
        <end position="20"/>
    </location>
</feature>
<dbReference type="PANTHER" id="PTHR11716">
    <property type="entry name" value="PHOSPHOLIPASE A2 FAMILY MEMBER"/>
    <property type="match status" value="1"/>
</dbReference>
<dbReference type="GO" id="GO:0006644">
    <property type="term" value="P:phospholipid metabolic process"/>
    <property type="evidence" value="ECO:0007669"/>
    <property type="project" value="InterPro"/>
</dbReference>
<sequence>MNSLLGLAVLFAWGLSQTHGSLLDLHQMVTEATGKNAFLFYTFYGCHCGLGARGQPKDATDRCCKVHHACYDKLLNQQCDAASQPYRYSWKQNKPFCEKGFQCAHASCKCDRSLALCLRRNVGSYNYLYQFFSKDLC</sequence>
<evidence type="ECO:0000256" key="6">
    <source>
        <dbReference type="PIRSR" id="PIRSR601211-3"/>
    </source>
</evidence>
<dbReference type="GO" id="GO:0047498">
    <property type="term" value="F:calcium-dependent phospholipase A2 activity"/>
    <property type="evidence" value="ECO:0007669"/>
    <property type="project" value="TreeGrafter"/>
</dbReference>
<keyword evidence="5" id="KW-0479">Metal-binding</keyword>
<evidence type="ECO:0000256" key="1">
    <source>
        <dbReference type="ARBA" id="ARBA00004613"/>
    </source>
</evidence>
<comment type="cofactor">
    <cofactor evidence="5">
        <name>Ca(2+)</name>
        <dbReference type="ChEBI" id="CHEBI:29108"/>
    </cofactor>
    <text evidence="5">Binds 1 Ca(2+) ion per subunit.</text>
</comment>
<feature type="disulfide bond" evidence="6">
    <location>
        <begin position="97"/>
        <end position="108"/>
    </location>
</feature>
<evidence type="ECO:0000313" key="11">
    <source>
        <dbReference type="Proteomes" id="UP000557315"/>
    </source>
</evidence>
<keyword evidence="8" id="KW-0732">Signal</keyword>
<organism evidence="10 11">
    <name type="scientific">Daphoenositta chrysoptera</name>
    <name type="common">varied sittella</name>
    <dbReference type="NCBI Taxonomy" id="254528"/>
    <lineage>
        <taxon>Eukaryota</taxon>
        <taxon>Metazoa</taxon>
        <taxon>Chordata</taxon>
        <taxon>Craniata</taxon>
        <taxon>Vertebrata</taxon>
        <taxon>Euteleostomi</taxon>
        <taxon>Archelosauria</taxon>
        <taxon>Archosauria</taxon>
        <taxon>Dinosauria</taxon>
        <taxon>Saurischia</taxon>
        <taxon>Theropoda</taxon>
        <taxon>Coelurosauria</taxon>
        <taxon>Aves</taxon>
        <taxon>Neognathae</taxon>
        <taxon>Neoaves</taxon>
        <taxon>Telluraves</taxon>
        <taxon>Australaves</taxon>
        <taxon>Passeriformes</taxon>
        <taxon>Corvoidea</taxon>
        <taxon>Pachycephalidae</taxon>
        <taxon>Daphoenositta</taxon>
    </lineage>
</organism>
<evidence type="ECO:0000256" key="3">
    <source>
        <dbReference type="ARBA" id="ARBA00023157"/>
    </source>
</evidence>
<keyword evidence="11" id="KW-1185">Reference proteome</keyword>
<evidence type="ECO:0000256" key="8">
    <source>
        <dbReference type="SAM" id="SignalP"/>
    </source>
</evidence>
<dbReference type="PANTHER" id="PTHR11716:SF9">
    <property type="entry name" value="PHOSPHOLIPASE A2, MEMBRANE ASSOCIATED"/>
    <property type="match status" value="1"/>
</dbReference>
<keyword evidence="3 6" id="KW-1015">Disulfide bond</keyword>
<feature type="disulfide bond" evidence="6">
    <location>
        <begin position="79"/>
        <end position="103"/>
    </location>
</feature>
<feature type="chain" id="PRO_5029763823" evidence="8">
    <location>
        <begin position="21"/>
        <end position="137"/>
    </location>
</feature>
<feature type="active site" evidence="4">
    <location>
        <position position="67"/>
    </location>
</feature>
<protein>
    <submittedName>
        <fullName evidence="10">PA2GA Phospholipase</fullName>
    </submittedName>
</protein>
<feature type="disulfide bond" evidence="6">
    <location>
        <begin position="48"/>
        <end position="64"/>
    </location>
</feature>
<feature type="disulfide bond" evidence="6">
    <location>
        <begin position="63"/>
        <end position="117"/>
    </location>
</feature>
<dbReference type="Pfam" id="PF00068">
    <property type="entry name" value="Phospholip_A2_1"/>
    <property type="match status" value="1"/>
</dbReference>
<evidence type="ECO:0000256" key="5">
    <source>
        <dbReference type="PIRSR" id="PIRSR601211-2"/>
    </source>
</evidence>
<dbReference type="PRINTS" id="PR00389">
    <property type="entry name" value="PHPHLIPASEA2"/>
</dbReference>
<dbReference type="GO" id="GO:0016042">
    <property type="term" value="P:lipid catabolic process"/>
    <property type="evidence" value="ECO:0007669"/>
    <property type="project" value="InterPro"/>
</dbReference>
<dbReference type="Proteomes" id="UP000557315">
    <property type="component" value="Unassembled WGS sequence"/>
</dbReference>
<dbReference type="InterPro" id="IPR016090">
    <property type="entry name" value="PLA2-like_dom"/>
</dbReference>
<proteinExistence type="inferred from homology"/>
<evidence type="ECO:0000256" key="2">
    <source>
        <dbReference type="ARBA" id="ARBA00022525"/>
    </source>
</evidence>
<keyword evidence="5" id="KW-0106">Calcium</keyword>
<dbReference type="GO" id="GO:0050482">
    <property type="term" value="P:arachidonate secretion"/>
    <property type="evidence" value="ECO:0007669"/>
    <property type="project" value="InterPro"/>
</dbReference>
<feature type="active site" evidence="4">
    <location>
        <position position="111"/>
    </location>
</feature>
<feature type="binding site" evidence="5">
    <location>
        <position position="49"/>
    </location>
    <ligand>
        <name>Ca(2+)</name>
        <dbReference type="ChEBI" id="CHEBI:29108"/>
    </ligand>
</feature>
<dbReference type="Gene3D" id="1.20.90.10">
    <property type="entry name" value="Phospholipase A2 domain"/>
    <property type="match status" value="1"/>
</dbReference>
<dbReference type="PROSITE" id="PS00118">
    <property type="entry name" value="PA2_HIS"/>
    <property type="match status" value="1"/>
</dbReference>
<comment type="subcellular location">
    <subcellularLocation>
        <location evidence="1">Secreted</location>
    </subcellularLocation>
</comment>
<dbReference type="GO" id="GO:0042130">
    <property type="term" value="P:negative regulation of T cell proliferation"/>
    <property type="evidence" value="ECO:0007669"/>
    <property type="project" value="TreeGrafter"/>
</dbReference>
<feature type="non-terminal residue" evidence="10">
    <location>
        <position position="1"/>
    </location>
</feature>
<evidence type="ECO:0000259" key="9">
    <source>
        <dbReference type="SMART" id="SM00085"/>
    </source>
</evidence>
<dbReference type="GO" id="GO:0005576">
    <property type="term" value="C:extracellular region"/>
    <property type="evidence" value="ECO:0007669"/>
    <property type="project" value="UniProtKB-SubCell"/>
</dbReference>
<dbReference type="FunFam" id="1.20.90.10:FF:000001">
    <property type="entry name" value="Basic phospholipase A2 homolog"/>
    <property type="match status" value="1"/>
</dbReference>
<dbReference type="SMART" id="SM00085">
    <property type="entry name" value="PA2c"/>
    <property type="match status" value="1"/>
</dbReference>
<dbReference type="GO" id="GO:0005543">
    <property type="term" value="F:phospholipid binding"/>
    <property type="evidence" value="ECO:0007669"/>
    <property type="project" value="TreeGrafter"/>
</dbReference>
<name>A0A7K6G478_9CORV</name>
<dbReference type="SUPFAM" id="SSF48619">
    <property type="entry name" value="Phospholipase A2, PLA2"/>
    <property type="match status" value="1"/>
</dbReference>
<reference evidence="10 11" key="1">
    <citation type="submission" date="2019-09" db="EMBL/GenBank/DDBJ databases">
        <title>Bird 10,000 Genomes (B10K) Project - Family phase.</title>
        <authorList>
            <person name="Zhang G."/>
        </authorList>
    </citation>
    <scope>NUCLEOTIDE SEQUENCE [LARGE SCALE GENOMIC DNA]</scope>
    <source>
        <strain evidence="10">B10K-DU-029-47</strain>
        <tissue evidence="10">Heart</tissue>
    </source>
</reference>
<dbReference type="GO" id="GO:0005509">
    <property type="term" value="F:calcium ion binding"/>
    <property type="evidence" value="ECO:0007669"/>
    <property type="project" value="InterPro"/>
</dbReference>
<dbReference type="AlphaFoldDB" id="A0A7K6G478"/>
<accession>A0A7K6G478</accession>